<keyword evidence="4" id="KW-1185">Reference proteome</keyword>
<name>A0A7C9N2F4_9RHOB</name>
<gene>
    <name evidence="3" type="ORF">GQ651_15945</name>
</gene>
<reference evidence="3 4" key="1">
    <citation type="submission" date="2019-12" db="EMBL/GenBank/DDBJ databases">
        <authorList>
            <person name="Lee S.D."/>
        </authorList>
    </citation>
    <scope>NUCLEOTIDE SEQUENCE [LARGE SCALE GENOMIC DNA]</scope>
    <source>
        <strain evidence="3 4">GH1-50</strain>
    </source>
</reference>
<dbReference type="PANTHER" id="PTHR43639:SF1">
    <property type="entry name" value="SHORT-CHAIN DEHYDROGENASE_REDUCTASE FAMILY PROTEIN"/>
    <property type="match status" value="1"/>
</dbReference>
<dbReference type="PRINTS" id="PR00081">
    <property type="entry name" value="GDHRDH"/>
</dbReference>
<dbReference type="EMBL" id="WUPT01000003">
    <property type="protein sequence ID" value="MXQ09338.1"/>
    <property type="molecule type" value="Genomic_DNA"/>
</dbReference>
<comment type="similarity">
    <text evidence="1">Belongs to the short-chain dehydrogenases/reductases (SDR) family.</text>
</comment>
<dbReference type="Pfam" id="PF13561">
    <property type="entry name" value="adh_short_C2"/>
    <property type="match status" value="1"/>
</dbReference>
<evidence type="ECO:0000256" key="1">
    <source>
        <dbReference type="ARBA" id="ARBA00006484"/>
    </source>
</evidence>
<dbReference type="FunFam" id="3.40.50.720:FF:000084">
    <property type="entry name" value="Short-chain dehydrogenase reductase"/>
    <property type="match status" value="1"/>
</dbReference>
<dbReference type="Gene3D" id="3.40.50.720">
    <property type="entry name" value="NAD(P)-binding Rossmann-like Domain"/>
    <property type="match status" value="1"/>
</dbReference>
<dbReference type="Proteomes" id="UP000480350">
    <property type="component" value="Unassembled WGS sequence"/>
</dbReference>
<evidence type="ECO:0000256" key="2">
    <source>
        <dbReference type="ARBA" id="ARBA00023002"/>
    </source>
</evidence>
<protein>
    <submittedName>
        <fullName evidence="3">SDR family oxidoreductase</fullName>
    </submittedName>
</protein>
<dbReference type="AlphaFoldDB" id="A0A7C9N2F4"/>
<comment type="caution">
    <text evidence="3">The sequence shown here is derived from an EMBL/GenBank/DDBJ whole genome shotgun (WGS) entry which is preliminary data.</text>
</comment>
<accession>A0A7C9N2F4</accession>
<dbReference type="PANTHER" id="PTHR43639">
    <property type="entry name" value="OXIDOREDUCTASE, SHORT-CHAIN DEHYDROGENASE/REDUCTASE FAMILY (AFU_ORTHOLOGUE AFUA_5G02870)"/>
    <property type="match status" value="1"/>
</dbReference>
<keyword evidence="2" id="KW-0560">Oxidoreductase</keyword>
<sequence length="249" mass="25330">MAHRVLVTGGAGGLGARISKLLSDRGAAVAIGYGRGRDRATALAEQLRQAGGSAVAVRIDVSDPQSVTSGVDEAARALGGLSALVNSAGTASAGASIPDGDLEALSPEIWDGLMAVNHRGPYLTARAALPFLRASGQGRIVNIGSTIGHGVWGAGAVYAPSKGALLSLTRFLAARLAPDITVNLVSPGLMLGSDMSSRAPAAYIDGWKHRSALERTTDPDDVARAVITFLDSPSVTGQSLIVDGGIHFE</sequence>
<evidence type="ECO:0000313" key="3">
    <source>
        <dbReference type="EMBL" id="MXQ09338.1"/>
    </source>
</evidence>
<dbReference type="InterPro" id="IPR036291">
    <property type="entry name" value="NAD(P)-bd_dom_sf"/>
</dbReference>
<dbReference type="RefSeq" id="WP_160765267.1">
    <property type="nucleotide sequence ID" value="NZ_WUPT01000003.1"/>
</dbReference>
<organism evidence="3 4">
    <name type="scientific">Kangsaoukella pontilimi</name>
    <dbReference type="NCBI Taxonomy" id="2691042"/>
    <lineage>
        <taxon>Bacteria</taxon>
        <taxon>Pseudomonadati</taxon>
        <taxon>Pseudomonadota</taxon>
        <taxon>Alphaproteobacteria</taxon>
        <taxon>Rhodobacterales</taxon>
        <taxon>Paracoccaceae</taxon>
        <taxon>Kangsaoukella</taxon>
    </lineage>
</organism>
<dbReference type="GO" id="GO:0016491">
    <property type="term" value="F:oxidoreductase activity"/>
    <property type="evidence" value="ECO:0007669"/>
    <property type="project" value="UniProtKB-KW"/>
</dbReference>
<dbReference type="CDD" id="cd05233">
    <property type="entry name" value="SDR_c"/>
    <property type="match status" value="1"/>
</dbReference>
<proteinExistence type="inferred from homology"/>
<dbReference type="PRINTS" id="PR00080">
    <property type="entry name" value="SDRFAMILY"/>
</dbReference>
<dbReference type="SUPFAM" id="SSF51735">
    <property type="entry name" value="NAD(P)-binding Rossmann-fold domains"/>
    <property type="match status" value="1"/>
</dbReference>
<dbReference type="InterPro" id="IPR002347">
    <property type="entry name" value="SDR_fam"/>
</dbReference>
<reference evidence="3 4" key="2">
    <citation type="submission" date="2020-03" db="EMBL/GenBank/DDBJ databases">
        <title>Kangsaoukella pontilimi gen. nov., sp. nov., a new member of the family Rhodobacteraceae isolated from a tidal mudflat.</title>
        <authorList>
            <person name="Kim I.S."/>
        </authorList>
    </citation>
    <scope>NUCLEOTIDE SEQUENCE [LARGE SCALE GENOMIC DNA]</scope>
    <source>
        <strain evidence="3 4">GH1-50</strain>
    </source>
</reference>
<evidence type="ECO:0000313" key="4">
    <source>
        <dbReference type="Proteomes" id="UP000480350"/>
    </source>
</evidence>